<keyword evidence="1" id="KW-0805">Transcription regulation</keyword>
<evidence type="ECO:0000313" key="5">
    <source>
        <dbReference type="EMBL" id="GAH18015.1"/>
    </source>
</evidence>
<dbReference type="GO" id="GO:0043565">
    <property type="term" value="F:sequence-specific DNA binding"/>
    <property type="evidence" value="ECO:0007669"/>
    <property type="project" value="InterPro"/>
</dbReference>
<gene>
    <name evidence="5" type="ORF">S01H4_55318</name>
</gene>
<dbReference type="SMART" id="SM00342">
    <property type="entry name" value="HTH_ARAC"/>
    <property type="match status" value="1"/>
</dbReference>
<dbReference type="PANTHER" id="PTHR43280">
    <property type="entry name" value="ARAC-FAMILY TRANSCRIPTIONAL REGULATOR"/>
    <property type="match status" value="1"/>
</dbReference>
<evidence type="ECO:0000256" key="2">
    <source>
        <dbReference type="ARBA" id="ARBA00023125"/>
    </source>
</evidence>
<dbReference type="AlphaFoldDB" id="X1ECF3"/>
<dbReference type="PANTHER" id="PTHR43280:SF29">
    <property type="entry name" value="ARAC-FAMILY TRANSCRIPTIONAL REGULATOR"/>
    <property type="match status" value="1"/>
</dbReference>
<dbReference type="GO" id="GO:0003700">
    <property type="term" value="F:DNA-binding transcription factor activity"/>
    <property type="evidence" value="ECO:0007669"/>
    <property type="project" value="InterPro"/>
</dbReference>
<dbReference type="Pfam" id="PF12833">
    <property type="entry name" value="HTH_18"/>
    <property type="match status" value="1"/>
</dbReference>
<dbReference type="SUPFAM" id="SSF46689">
    <property type="entry name" value="Homeodomain-like"/>
    <property type="match status" value="1"/>
</dbReference>
<evidence type="ECO:0000256" key="1">
    <source>
        <dbReference type="ARBA" id="ARBA00023015"/>
    </source>
</evidence>
<name>X1ECF3_9ZZZZ</name>
<dbReference type="PROSITE" id="PS00041">
    <property type="entry name" value="HTH_ARAC_FAMILY_1"/>
    <property type="match status" value="1"/>
</dbReference>
<evidence type="ECO:0000256" key="3">
    <source>
        <dbReference type="ARBA" id="ARBA00023163"/>
    </source>
</evidence>
<dbReference type="EMBL" id="BART01031912">
    <property type="protein sequence ID" value="GAH18015.1"/>
    <property type="molecule type" value="Genomic_DNA"/>
</dbReference>
<reference evidence="5" key="1">
    <citation type="journal article" date="2014" name="Front. Microbiol.">
        <title>High frequency of phylogenetically diverse reductive dehalogenase-homologous genes in deep subseafloor sedimentary metagenomes.</title>
        <authorList>
            <person name="Kawai M."/>
            <person name="Futagami T."/>
            <person name="Toyoda A."/>
            <person name="Takaki Y."/>
            <person name="Nishi S."/>
            <person name="Hori S."/>
            <person name="Arai W."/>
            <person name="Tsubouchi T."/>
            <person name="Morono Y."/>
            <person name="Uchiyama I."/>
            <person name="Ito T."/>
            <person name="Fujiyama A."/>
            <person name="Inagaki F."/>
            <person name="Takami H."/>
        </authorList>
    </citation>
    <scope>NUCLEOTIDE SEQUENCE</scope>
    <source>
        <strain evidence="5">Expedition CK06-06</strain>
    </source>
</reference>
<protein>
    <recommendedName>
        <fullName evidence="4">HTH araC/xylS-type domain-containing protein</fullName>
    </recommendedName>
</protein>
<dbReference type="InterPro" id="IPR018062">
    <property type="entry name" value="HTH_AraC-typ_CS"/>
</dbReference>
<dbReference type="PROSITE" id="PS01124">
    <property type="entry name" value="HTH_ARAC_FAMILY_2"/>
    <property type="match status" value="1"/>
</dbReference>
<dbReference type="Gene3D" id="1.10.10.60">
    <property type="entry name" value="Homeodomain-like"/>
    <property type="match status" value="1"/>
</dbReference>
<accession>X1ECF3</accession>
<feature type="domain" description="HTH araC/xylS-type" evidence="4">
    <location>
        <begin position="1"/>
        <end position="70"/>
    </location>
</feature>
<dbReference type="InterPro" id="IPR018060">
    <property type="entry name" value="HTH_AraC"/>
</dbReference>
<dbReference type="InterPro" id="IPR020449">
    <property type="entry name" value="Tscrpt_reg_AraC-type_HTH"/>
</dbReference>
<proteinExistence type="predicted"/>
<dbReference type="InterPro" id="IPR009057">
    <property type="entry name" value="Homeodomain-like_sf"/>
</dbReference>
<dbReference type="PRINTS" id="PR00032">
    <property type="entry name" value="HTHARAC"/>
</dbReference>
<comment type="caution">
    <text evidence="5">The sequence shown here is derived from an EMBL/GenBank/DDBJ whole genome shotgun (WGS) entry which is preliminary data.</text>
</comment>
<keyword evidence="3" id="KW-0804">Transcription</keyword>
<sequence>LSQFLNTRLNRNFKTFVNEYRIAKAKELLIQDKDAKVLAIALDVGFKSKSTFNSAFLKVTGTPPSEYRKSN</sequence>
<organism evidence="5">
    <name type="scientific">marine sediment metagenome</name>
    <dbReference type="NCBI Taxonomy" id="412755"/>
    <lineage>
        <taxon>unclassified sequences</taxon>
        <taxon>metagenomes</taxon>
        <taxon>ecological metagenomes</taxon>
    </lineage>
</organism>
<keyword evidence="2" id="KW-0238">DNA-binding</keyword>
<feature type="non-terminal residue" evidence="5">
    <location>
        <position position="1"/>
    </location>
</feature>
<evidence type="ECO:0000259" key="4">
    <source>
        <dbReference type="PROSITE" id="PS01124"/>
    </source>
</evidence>